<dbReference type="GO" id="GO:0090537">
    <property type="term" value="C:CERF complex"/>
    <property type="evidence" value="ECO:0007669"/>
    <property type="project" value="InterPro"/>
</dbReference>
<dbReference type="Proteomes" id="UP000335636">
    <property type="component" value="Unassembled WGS sequence"/>
</dbReference>
<name>A0A5E4DE63_MARMO</name>
<organism evidence="1 2">
    <name type="scientific">Marmota monax</name>
    <name type="common">Woodchuck</name>
    <dbReference type="NCBI Taxonomy" id="9995"/>
    <lineage>
        <taxon>Eukaryota</taxon>
        <taxon>Metazoa</taxon>
        <taxon>Chordata</taxon>
        <taxon>Craniata</taxon>
        <taxon>Vertebrata</taxon>
        <taxon>Euteleostomi</taxon>
        <taxon>Mammalia</taxon>
        <taxon>Eutheria</taxon>
        <taxon>Euarchontoglires</taxon>
        <taxon>Glires</taxon>
        <taxon>Rodentia</taxon>
        <taxon>Sciuromorpha</taxon>
        <taxon>Sciuridae</taxon>
        <taxon>Xerinae</taxon>
        <taxon>Marmotini</taxon>
        <taxon>Marmota</taxon>
    </lineage>
</organism>
<dbReference type="EMBL" id="CABDUW010021317">
    <property type="protein sequence ID" value="VTJ92393.1"/>
    <property type="molecule type" value="Genomic_DNA"/>
</dbReference>
<sequence length="59" mass="7179">TFHSYLEDIINYRWELEEGKPNPLREASFQDLPLRTRVEILHRLCDYRLDADDVFDLLK</sequence>
<dbReference type="InterPro" id="IPR029614">
    <property type="entry name" value="CECR2"/>
</dbReference>
<dbReference type="GO" id="GO:0007338">
    <property type="term" value="P:single fertilization"/>
    <property type="evidence" value="ECO:0007669"/>
    <property type="project" value="TreeGrafter"/>
</dbReference>
<dbReference type="PANTHER" id="PTHR47092:SF1">
    <property type="entry name" value="CHROMATIN REMODELING REGULATOR CECR2"/>
    <property type="match status" value="1"/>
</dbReference>
<gene>
    <name evidence="1" type="ORF">MONAX_5E006187</name>
</gene>
<comment type="caution">
    <text evidence="1">The sequence shown here is derived from an EMBL/GenBank/DDBJ whole genome shotgun (WGS) entry which is preliminary data.</text>
</comment>
<dbReference type="AlphaFoldDB" id="A0A5E4DE63"/>
<proteinExistence type="predicted"/>
<dbReference type="GO" id="GO:0006338">
    <property type="term" value="P:chromatin remodeling"/>
    <property type="evidence" value="ECO:0007669"/>
    <property type="project" value="InterPro"/>
</dbReference>
<feature type="non-terminal residue" evidence="1">
    <location>
        <position position="1"/>
    </location>
</feature>
<feature type="non-terminal residue" evidence="1">
    <location>
        <position position="59"/>
    </location>
</feature>
<keyword evidence="2" id="KW-1185">Reference proteome</keyword>
<accession>A0A5E4DE63</accession>
<evidence type="ECO:0000313" key="1">
    <source>
        <dbReference type="EMBL" id="VTJ92393.1"/>
    </source>
</evidence>
<dbReference type="PANTHER" id="PTHR47092">
    <property type="entry name" value="CAT EYE SYNDROME CRITICAL REGION PROTEIN 2"/>
    <property type="match status" value="1"/>
</dbReference>
<evidence type="ECO:0000313" key="2">
    <source>
        <dbReference type="Proteomes" id="UP000335636"/>
    </source>
</evidence>
<protein>
    <submittedName>
        <fullName evidence="1">Uncharacterized protein</fullName>
    </submittedName>
</protein>
<reference evidence="1" key="1">
    <citation type="submission" date="2019-04" db="EMBL/GenBank/DDBJ databases">
        <authorList>
            <person name="Alioto T."/>
            <person name="Alioto T."/>
        </authorList>
    </citation>
    <scope>NUCLEOTIDE SEQUENCE [LARGE SCALE GENOMIC DNA]</scope>
</reference>